<proteinExistence type="predicted"/>
<dbReference type="Gene3D" id="1.50.10.20">
    <property type="match status" value="1"/>
</dbReference>
<feature type="region of interest" description="Disordered" evidence="1">
    <location>
        <begin position="295"/>
        <end position="322"/>
    </location>
</feature>
<dbReference type="InterPro" id="IPR005198">
    <property type="entry name" value="Glyco_hydro_76"/>
</dbReference>
<feature type="region of interest" description="Disordered" evidence="1">
    <location>
        <begin position="593"/>
        <end position="643"/>
    </location>
</feature>
<dbReference type="InterPro" id="IPR008928">
    <property type="entry name" value="6-hairpin_glycosidase_sf"/>
</dbReference>
<evidence type="ECO:0000256" key="2">
    <source>
        <dbReference type="SAM" id="SignalP"/>
    </source>
</evidence>
<dbReference type="PANTHER" id="PTHR47791:SF2">
    <property type="entry name" value="ENDO MANNANASE, GH76 FAMILY (EUROFUNG)"/>
    <property type="match status" value="1"/>
</dbReference>
<gene>
    <name evidence="3" type="ORF">PG993_014549</name>
</gene>
<keyword evidence="4" id="KW-1185">Reference proteome</keyword>
<comment type="caution">
    <text evidence="3">The sequence shown here is derived from an EMBL/GenBank/DDBJ whole genome shotgun (WGS) entry which is preliminary data.</text>
</comment>
<sequence>MAHAGLTHFWLALTVLPGFLGHSAIATDPLQGEKCSIVSLPGYRSCDASALREFVPATESGTAATPRQGTKSRTGGGEPDLGVLGDVLEGIGVLQADYFKQWLGTWPDSIDWTGAVVGTHVSGTLSTLSEAFPLLNSSEGGVEDWKRKGNLVEGYFSHIVAYYFGQNHFEIRNEAYDDILWVVLGWLEAVKFVNKHTDLHYELNSQDSLLSGSQVLDSIENILSNQTWHGNGWISSFSHRSRVFWELALKGWDTEYCGGGMNWSPHLLLYKNAITNELWIAGSISMYLHFPGDRNPSPYQGKQSGPAAARSSRDRPHSGYRNPKFLQAAIDGYRWLVDSGMMNDQGLYTDGFHVSGKMDPENNNTKCDQRDDMVFTYNQGVVLTGQRGLWEATGVPSYLSEGHRLIQNVIKATGYDLKQGKPVDDPALTRPHTLPPWHGLGRAGILEDSCDASGTCSQDGQSFKGIYFHHLATFCEPLTTPITPEEFEGVQVDMHMFKVVKEAHDETCVSYSSWLKHNADAALGTRNGDGKFGQWWTASLLRDYYGPWPTLKTDGIDHAVAGVDYRNYGVPNDTTWRRPSDLVMIPEPHLPIDVPTTGAAEGGQKLLNRAPDARKSQLSTGMEREQRRKDDPNDRGRGRTVETQGGGLALVRAYWNIVHAPR</sequence>
<keyword evidence="2" id="KW-0732">Signal</keyword>
<evidence type="ECO:0000313" key="4">
    <source>
        <dbReference type="Proteomes" id="UP001444661"/>
    </source>
</evidence>
<protein>
    <recommendedName>
        <fullName evidence="5">Glycosyl hydrolase</fullName>
    </recommendedName>
</protein>
<feature type="signal peptide" evidence="2">
    <location>
        <begin position="1"/>
        <end position="26"/>
    </location>
</feature>
<feature type="compositionally biased region" description="Basic and acidic residues" evidence="1">
    <location>
        <begin position="622"/>
        <end position="640"/>
    </location>
</feature>
<dbReference type="InterPro" id="IPR053169">
    <property type="entry name" value="MUG_Protein"/>
</dbReference>
<feature type="compositionally biased region" description="Polar residues" evidence="1">
    <location>
        <begin position="59"/>
        <end position="73"/>
    </location>
</feature>
<evidence type="ECO:0008006" key="5">
    <source>
        <dbReference type="Google" id="ProtNLM"/>
    </source>
</evidence>
<dbReference type="SUPFAM" id="SSF48208">
    <property type="entry name" value="Six-hairpin glycosidases"/>
    <property type="match status" value="1"/>
</dbReference>
<dbReference type="EMBL" id="JAQQWK010000014">
    <property type="protein sequence ID" value="KAK8016360.1"/>
    <property type="molecule type" value="Genomic_DNA"/>
</dbReference>
<feature type="region of interest" description="Disordered" evidence="1">
    <location>
        <begin position="57"/>
        <end position="78"/>
    </location>
</feature>
<feature type="chain" id="PRO_5046223475" description="Glycosyl hydrolase" evidence="2">
    <location>
        <begin position="27"/>
        <end position="662"/>
    </location>
</feature>
<name>A0ABR1RN31_9PEZI</name>
<organism evidence="3 4">
    <name type="scientific">Apiospora rasikravindrae</name>
    <dbReference type="NCBI Taxonomy" id="990691"/>
    <lineage>
        <taxon>Eukaryota</taxon>
        <taxon>Fungi</taxon>
        <taxon>Dikarya</taxon>
        <taxon>Ascomycota</taxon>
        <taxon>Pezizomycotina</taxon>
        <taxon>Sordariomycetes</taxon>
        <taxon>Xylariomycetidae</taxon>
        <taxon>Amphisphaeriales</taxon>
        <taxon>Apiosporaceae</taxon>
        <taxon>Apiospora</taxon>
    </lineage>
</organism>
<accession>A0ABR1RN31</accession>
<dbReference type="Pfam" id="PF03663">
    <property type="entry name" value="Glyco_hydro_76"/>
    <property type="match status" value="1"/>
</dbReference>
<evidence type="ECO:0000256" key="1">
    <source>
        <dbReference type="SAM" id="MobiDB-lite"/>
    </source>
</evidence>
<reference evidence="3 4" key="1">
    <citation type="submission" date="2023-01" db="EMBL/GenBank/DDBJ databases">
        <title>Analysis of 21 Apiospora genomes using comparative genomics revels a genus with tremendous synthesis potential of carbohydrate active enzymes and secondary metabolites.</title>
        <authorList>
            <person name="Sorensen T."/>
        </authorList>
    </citation>
    <scope>NUCLEOTIDE SEQUENCE [LARGE SCALE GENOMIC DNA]</scope>
    <source>
        <strain evidence="3 4">CBS 33761</strain>
    </source>
</reference>
<dbReference type="PANTHER" id="PTHR47791">
    <property type="entry name" value="MEIOTICALLY UP-REGULATED GENE 191 PROTEIN"/>
    <property type="match status" value="1"/>
</dbReference>
<dbReference type="Proteomes" id="UP001444661">
    <property type="component" value="Unassembled WGS sequence"/>
</dbReference>
<evidence type="ECO:0000313" key="3">
    <source>
        <dbReference type="EMBL" id="KAK8016360.1"/>
    </source>
</evidence>